<evidence type="ECO:0000313" key="3">
    <source>
        <dbReference type="EMBL" id="KDN40957.1"/>
    </source>
</evidence>
<comment type="caution">
    <text evidence="3">The sequence shown here is derived from an EMBL/GenBank/DDBJ whole genome shotgun (WGS) entry which is preliminary data.</text>
</comment>
<dbReference type="GO" id="GO:0000166">
    <property type="term" value="F:nucleotide binding"/>
    <property type="evidence" value="ECO:0007669"/>
    <property type="project" value="UniProtKB-KW"/>
</dbReference>
<dbReference type="OrthoDB" id="1915375at2759"/>
<keyword evidence="1" id="KW-0547">Nucleotide-binding</keyword>
<dbReference type="GeneID" id="25266639"/>
<dbReference type="InterPro" id="IPR036265">
    <property type="entry name" value="HIT-like_sf"/>
</dbReference>
<evidence type="ECO:0000256" key="1">
    <source>
        <dbReference type="ARBA" id="ARBA00022741"/>
    </source>
</evidence>
<evidence type="ECO:0000313" key="4">
    <source>
        <dbReference type="Proteomes" id="UP000027361"/>
    </source>
</evidence>
<evidence type="ECO:0008006" key="5">
    <source>
        <dbReference type="Google" id="ProtNLM"/>
    </source>
</evidence>
<dbReference type="Proteomes" id="UP000027361">
    <property type="component" value="Unassembled WGS sequence"/>
</dbReference>
<gene>
    <name evidence="3" type="ORF">K437DRAFT_275581</name>
</gene>
<evidence type="ECO:0000256" key="2">
    <source>
        <dbReference type="ARBA" id="ARBA00022801"/>
    </source>
</evidence>
<organism evidence="3 4">
    <name type="scientific">Tilletiaria anomala (strain ATCC 24038 / CBS 436.72 / UBC 951)</name>
    <dbReference type="NCBI Taxonomy" id="1037660"/>
    <lineage>
        <taxon>Eukaryota</taxon>
        <taxon>Fungi</taxon>
        <taxon>Dikarya</taxon>
        <taxon>Basidiomycota</taxon>
        <taxon>Ustilaginomycotina</taxon>
        <taxon>Exobasidiomycetes</taxon>
        <taxon>Georgefischeriales</taxon>
        <taxon>Tilletiariaceae</taxon>
        <taxon>Tilletiaria</taxon>
    </lineage>
</organism>
<dbReference type="Gene3D" id="3.30.428.10">
    <property type="entry name" value="HIT-like"/>
    <property type="match status" value="1"/>
</dbReference>
<dbReference type="EMBL" id="JMSN01000085">
    <property type="protein sequence ID" value="KDN40957.1"/>
    <property type="molecule type" value="Genomic_DNA"/>
</dbReference>
<dbReference type="HOGENOM" id="CLU_056776_4_1_1"/>
<name>A0A066VGV5_TILAU</name>
<dbReference type="InParanoid" id="A0A066VGV5"/>
<dbReference type="PANTHER" id="PTHR12486:SF5">
    <property type="entry name" value="ADENOSINE 5'-MONOPHOSPHORAMIDASE HINT3"/>
    <property type="match status" value="1"/>
</dbReference>
<keyword evidence="4" id="KW-1185">Reference proteome</keyword>
<dbReference type="Pfam" id="PF11969">
    <property type="entry name" value="DcpS_C"/>
    <property type="match status" value="1"/>
</dbReference>
<reference evidence="3 4" key="1">
    <citation type="submission" date="2014-05" db="EMBL/GenBank/DDBJ databases">
        <title>Draft genome sequence of a rare smut relative, Tilletiaria anomala UBC 951.</title>
        <authorList>
            <consortium name="DOE Joint Genome Institute"/>
            <person name="Toome M."/>
            <person name="Kuo A."/>
            <person name="Henrissat B."/>
            <person name="Lipzen A."/>
            <person name="Tritt A."/>
            <person name="Yoshinaga Y."/>
            <person name="Zane M."/>
            <person name="Barry K."/>
            <person name="Grigoriev I.V."/>
            <person name="Spatafora J.W."/>
            <person name="Aimea M.C."/>
        </authorList>
    </citation>
    <scope>NUCLEOTIDE SEQUENCE [LARGE SCALE GENOMIC DNA]</scope>
    <source>
        <strain evidence="3 4">UBC 951</strain>
    </source>
</reference>
<proteinExistence type="predicted"/>
<sequence>MVSPPDLLLSCLGLSPEHSRSRPHGLYSPLAKVADPPIPLPASANCIFCNPTRAGGFRIVHEDNSFIAFYDRSPAARVHLLVVPRVHIANVKTLRSRRQGEGKGDGNDDDAKLIKQMHAFGQLAIDIAARELQHDTDKGAGCASIETRAKMRPGQERYADEVGIPGARRFGFHIPPFRSVDHLHLHCLLLPFVSPLKALKYHVTLPSHELGIQHYKGYSWFVQWRQCVDILVHGGKVGVRPC</sequence>
<dbReference type="AlphaFoldDB" id="A0A066VGV5"/>
<dbReference type="RefSeq" id="XP_013241547.1">
    <property type="nucleotide sequence ID" value="XM_013386093.1"/>
</dbReference>
<dbReference type="SUPFAM" id="SSF54197">
    <property type="entry name" value="HIT-like"/>
    <property type="match status" value="1"/>
</dbReference>
<dbReference type="PANTHER" id="PTHR12486">
    <property type="entry name" value="APRATAXIN-RELATED"/>
    <property type="match status" value="1"/>
</dbReference>
<dbReference type="GO" id="GO:0016787">
    <property type="term" value="F:hydrolase activity"/>
    <property type="evidence" value="ECO:0007669"/>
    <property type="project" value="UniProtKB-KW"/>
</dbReference>
<protein>
    <recommendedName>
        <fullName evidence="5">HIT domain-containing protein</fullName>
    </recommendedName>
</protein>
<accession>A0A066VGV5</accession>
<keyword evidence="2" id="KW-0378">Hydrolase</keyword>